<dbReference type="EMBL" id="KZ819604">
    <property type="protein sequence ID" value="PWN33240.1"/>
    <property type="molecule type" value="Genomic_DNA"/>
</dbReference>
<dbReference type="InParanoid" id="A0A316V6T0"/>
<evidence type="ECO:0000256" key="1">
    <source>
        <dbReference type="ARBA" id="ARBA00005234"/>
    </source>
</evidence>
<dbReference type="RefSeq" id="XP_025353542.1">
    <property type="nucleotide sequence ID" value="XM_025500963.1"/>
</dbReference>
<gene>
    <name evidence="6" type="ORF">FA14DRAFT_179894</name>
</gene>
<dbReference type="InterPro" id="IPR044613">
    <property type="entry name" value="Nep1/2-like"/>
</dbReference>
<dbReference type="GO" id="GO:0008234">
    <property type="term" value="F:cysteine-type peptidase activity"/>
    <property type="evidence" value="ECO:0007669"/>
    <property type="project" value="UniProtKB-KW"/>
</dbReference>
<keyword evidence="4" id="KW-0788">Thiol protease</keyword>
<keyword evidence="2" id="KW-0645">Protease</keyword>
<name>A0A316V6T0_9BASI</name>
<dbReference type="InterPro" id="IPR003653">
    <property type="entry name" value="Peptidase_C48_C"/>
</dbReference>
<evidence type="ECO:0000313" key="7">
    <source>
        <dbReference type="Proteomes" id="UP000245771"/>
    </source>
</evidence>
<evidence type="ECO:0000256" key="2">
    <source>
        <dbReference type="ARBA" id="ARBA00022670"/>
    </source>
</evidence>
<accession>A0A316V6T0</accession>
<dbReference type="PROSITE" id="PS50600">
    <property type="entry name" value="ULP_PROTEASE"/>
    <property type="match status" value="1"/>
</dbReference>
<evidence type="ECO:0000259" key="5">
    <source>
        <dbReference type="PROSITE" id="PS50600"/>
    </source>
</evidence>
<protein>
    <submittedName>
        <fullName evidence="6">Cysteine proteinase</fullName>
    </submittedName>
</protein>
<dbReference type="GO" id="GO:0019784">
    <property type="term" value="F:deNEDDylase activity"/>
    <property type="evidence" value="ECO:0007669"/>
    <property type="project" value="InterPro"/>
</dbReference>
<evidence type="ECO:0000256" key="4">
    <source>
        <dbReference type="ARBA" id="ARBA00022807"/>
    </source>
</evidence>
<dbReference type="InterPro" id="IPR038765">
    <property type="entry name" value="Papain-like_cys_pep_sf"/>
</dbReference>
<dbReference type="GO" id="GO:0006508">
    <property type="term" value="P:proteolysis"/>
    <property type="evidence" value="ECO:0007669"/>
    <property type="project" value="UniProtKB-KW"/>
</dbReference>
<feature type="domain" description="Ubiquitin-like protease family profile" evidence="5">
    <location>
        <begin position="16"/>
        <end position="169"/>
    </location>
</feature>
<sequence>MTSSDSDEVIISYGDAAIRPSDLDTLKPDEWINDSIITFIYEVINRHVGKKVGLWPPSVVELLSNLPDGQDGVESMLPPMKDFMVLPISDRYGNPDGTGSHWSCLCCTDGKAIHLDSLSPANNESAKLVFNKLSEVPNLQANKFTEGECPVQANASDCGLYAILIPYSYFMDDKCKQLEDAVESLTPERVAAFREALYDWLNKWANLSDKEKDSIHSHKDIIKTVGQLN</sequence>
<proteinExistence type="inferred from homology"/>
<evidence type="ECO:0000256" key="3">
    <source>
        <dbReference type="ARBA" id="ARBA00022801"/>
    </source>
</evidence>
<dbReference type="OrthoDB" id="5065855at2759"/>
<dbReference type="STRING" id="1280837.A0A316V6T0"/>
<dbReference type="AlphaFoldDB" id="A0A316V6T0"/>
<dbReference type="GO" id="GO:0000338">
    <property type="term" value="P:protein deneddylation"/>
    <property type="evidence" value="ECO:0007669"/>
    <property type="project" value="TreeGrafter"/>
</dbReference>
<organism evidence="6 7">
    <name type="scientific">Meira miltonrushii</name>
    <dbReference type="NCBI Taxonomy" id="1280837"/>
    <lineage>
        <taxon>Eukaryota</taxon>
        <taxon>Fungi</taxon>
        <taxon>Dikarya</taxon>
        <taxon>Basidiomycota</taxon>
        <taxon>Ustilaginomycotina</taxon>
        <taxon>Exobasidiomycetes</taxon>
        <taxon>Exobasidiales</taxon>
        <taxon>Brachybasidiaceae</taxon>
        <taxon>Meira</taxon>
    </lineage>
</organism>
<keyword evidence="7" id="KW-1185">Reference proteome</keyword>
<dbReference type="Gene3D" id="3.40.395.10">
    <property type="entry name" value="Adenoviral Proteinase, Chain A"/>
    <property type="match status" value="1"/>
</dbReference>
<comment type="similarity">
    <text evidence="1">Belongs to the peptidase C48 family.</text>
</comment>
<dbReference type="PANTHER" id="PTHR46468">
    <property type="entry name" value="SENTRIN-SPECIFIC PROTEASE 8"/>
    <property type="match status" value="1"/>
</dbReference>
<reference evidence="6 7" key="1">
    <citation type="journal article" date="2018" name="Mol. Biol. Evol.">
        <title>Broad Genomic Sampling Reveals a Smut Pathogenic Ancestry of the Fungal Clade Ustilaginomycotina.</title>
        <authorList>
            <person name="Kijpornyongpan T."/>
            <person name="Mondo S.J."/>
            <person name="Barry K."/>
            <person name="Sandor L."/>
            <person name="Lee J."/>
            <person name="Lipzen A."/>
            <person name="Pangilinan J."/>
            <person name="LaButti K."/>
            <person name="Hainaut M."/>
            <person name="Henrissat B."/>
            <person name="Grigoriev I.V."/>
            <person name="Spatafora J.W."/>
            <person name="Aime M.C."/>
        </authorList>
    </citation>
    <scope>NUCLEOTIDE SEQUENCE [LARGE SCALE GENOMIC DNA]</scope>
    <source>
        <strain evidence="6 7">MCA 3882</strain>
    </source>
</reference>
<dbReference type="Proteomes" id="UP000245771">
    <property type="component" value="Unassembled WGS sequence"/>
</dbReference>
<keyword evidence="3" id="KW-0378">Hydrolase</keyword>
<dbReference type="PANTHER" id="PTHR46468:SF1">
    <property type="entry name" value="SENTRIN-SPECIFIC PROTEASE 8"/>
    <property type="match status" value="1"/>
</dbReference>
<evidence type="ECO:0000313" key="6">
    <source>
        <dbReference type="EMBL" id="PWN33240.1"/>
    </source>
</evidence>
<dbReference type="GeneID" id="37022744"/>
<dbReference type="SUPFAM" id="SSF54001">
    <property type="entry name" value="Cysteine proteinases"/>
    <property type="match status" value="1"/>
</dbReference>